<dbReference type="AlphaFoldDB" id="A0A8K0FXW4"/>
<reference evidence="1" key="1">
    <citation type="submission" date="2019-08" db="EMBL/GenBank/DDBJ databases">
        <title>The genome of the North American firefly Photinus pyralis.</title>
        <authorList>
            <consortium name="Photinus pyralis genome working group"/>
            <person name="Fallon T.R."/>
            <person name="Sander Lower S.E."/>
            <person name="Weng J.-K."/>
        </authorList>
    </citation>
    <scope>NUCLEOTIDE SEQUENCE</scope>
    <source>
        <strain evidence="1">TRF0915ILg1</strain>
        <tissue evidence="1">Whole body</tissue>
    </source>
</reference>
<name>A0A8K0FXW4_IGNLU</name>
<evidence type="ECO:0000313" key="2">
    <source>
        <dbReference type="Proteomes" id="UP000801492"/>
    </source>
</evidence>
<sequence>MRVGFIKGSIVPLDKIQVLQRLPGGHNSIDKQEAISSSGSFLNHMRYEDTQASNRKKEQKLGSQVIKVRNPFSETVTESYSYKIKQKDVQQEYWLVVHSYMTSDKPGCSTSNFKPYIEQVKSITENRRFVGEFYRQRRCRDHPGFVYGLLDVPEVYELCVVGKLNPPEKYRRGLNKFDINV</sequence>
<dbReference type="OrthoDB" id="6806796at2759"/>
<comment type="caution">
    <text evidence="1">The sequence shown here is derived from an EMBL/GenBank/DDBJ whole genome shotgun (WGS) entry which is preliminary data.</text>
</comment>
<dbReference type="Proteomes" id="UP000801492">
    <property type="component" value="Unassembled WGS sequence"/>
</dbReference>
<accession>A0A8K0FXW4</accession>
<protein>
    <submittedName>
        <fullName evidence="1">Uncharacterized protein</fullName>
    </submittedName>
</protein>
<dbReference type="EMBL" id="VTPC01091259">
    <property type="protein sequence ID" value="KAF2878896.1"/>
    <property type="molecule type" value="Genomic_DNA"/>
</dbReference>
<keyword evidence="2" id="KW-1185">Reference proteome</keyword>
<proteinExistence type="predicted"/>
<evidence type="ECO:0000313" key="1">
    <source>
        <dbReference type="EMBL" id="KAF2878896.1"/>
    </source>
</evidence>
<organism evidence="1 2">
    <name type="scientific">Ignelater luminosus</name>
    <name type="common">Cucubano</name>
    <name type="synonym">Pyrophorus luminosus</name>
    <dbReference type="NCBI Taxonomy" id="2038154"/>
    <lineage>
        <taxon>Eukaryota</taxon>
        <taxon>Metazoa</taxon>
        <taxon>Ecdysozoa</taxon>
        <taxon>Arthropoda</taxon>
        <taxon>Hexapoda</taxon>
        <taxon>Insecta</taxon>
        <taxon>Pterygota</taxon>
        <taxon>Neoptera</taxon>
        <taxon>Endopterygota</taxon>
        <taxon>Coleoptera</taxon>
        <taxon>Polyphaga</taxon>
        <taxon>Elateriformia</taxon>
        <taxon>Elateroidea</taxon>
        <taxon>Elateridae</taxon>
        <taxon>Agrypninae</taxon>
        <taxon>Pyrophorini</taxon>
        <taxon>Ignelater</taxon>
    </lineage>
</organism>
<gene>
    <name evidence="1" type="ORF">ILUMI_27273</name>
</gene>